<reference evidence="3 4" key="1">
    <citation type="journal article" date="2018" name="BMC Genomics">
        <title>Comparative genome analyses reveal sequence features reflecting distinct modes of host-adaptation between dicot and monocot powdery mildew.</title>
        <authorList>
            <person name="Wu Y."/>
            <person name="Ma X."/>
            <person name="Pan Z."/>
            <person name="Kale S.D."/>
            <person name="Song Y."/>
            <person name="King H."/>
            <person name="Zhang Q."/>
            <person name="Presley C."/>
            <person name="Deng X."/>
            <person name="Wei C.I."/>
            <person name="Xiao S."/>
        </authorList>
    </citation>
    <scope>NUCLEOTIDE SEQUENCE [LARGE SCALE GENOMIC DNA]</scope>
    <source>
        <strain evidence="3">UCSC1</strain>
    </source>
</reference>
<comment type="caution">
    <text evidence="3">The sequence shown here is derived from an EMBL/GenBank/DDBJ whole genome shotgun (WGS) entry which is preliminary data.</text>
</comment>
<protein>
    <submittedName>
        <fullName evidence="3">Putative reticulocyte-binding protein 2 like protein a</fullName>
    </submittedName>
</protein>
<feature type="transmembrane region" description="Helical" evidence="2">
    <location>
        <begin position="53"/>
        <end position="74"/>
    </location>
</feature>
<proteinExistence type="predicted"/>
<name>A0A420ITC5_9PEZI</name>
<dbReference type="EMBL" id="MCBR01006112">
    <property type="protein sequence ID" value="RKF77774.1"/>
    <property type="molecule type" value="Genomic_DNA"/>
</dbReference>
<gene>
    <name evidence="3" type="ORF">GcC1_061020</name>
</gene>
<dbReference type="Proteomes" id="UP000285405">
    <property type="component" value="Unassembled WGS sequence"/>
</dbReference>
<feature type="region of interest" description="Disordered" evidence="1">
    <location>
        <begin position="108"/>
        <end position="329"/>
    </location>
</feature>
<sequence>MEQPPPPPPHGQNPKSTSSGLPPGNYDIFIIPPHSSGSGFLYLPSLKPNVNSFAAGFASALILVVVASALSPIAKFWWNSAKVTDSAGVIVLMFAVAVGAWALGRMQTETGTQSNQNRSNSYTYEGGNGSNSNNDTDSGSKSSNSYKFSHENDSGAGSRPDAKPTPDPNQRGSRSSQWQCPPDTSSPEADSASAAKDAREKSRDEARKKDQMRQERLRKEKEKQEQQRREQERLERERREQERLEREKREKLERERREQEKQEQQRQERLQRERREREEAKKKKEDLEKRLKELREKDARERAAREQKLQEEAERAAQAKLRKEQEERDALRRVEEALALKQKELEAKIREEYEAKRSEEQAAAAAIALAEKKRKEEEDRLRRRREYEARAKKKKADEEAARILEEAKRKFEEATKRLEEEEMKKKQEEEAKKKQLEEARKKRQEEIKRRREEMIKKKQEEESKKSREEEARKKLTENFKSRQSTTYAFTAGEKTNPWPQGRPVLPNKATSAESTPNIATKQTPSTTDNNKATENPEADFSSVDDSIQKNSSSSLHSGASHAPLKSTPKTKPPPPSKYEVYHTKDPTKIVIKAVYSFNNAFLKTPISQLVSGVGSVTDGLILRITTEGLFIDDDVRSVPQREWDIKAWTMKMVEIWCPSCQEFATTSASMRTATPPTEVRNKNPTMRRLWGLDSRKTATAEEIDALLTEMLSCCKSTCSVRAATAYDRNNSPASSAYSASSFGDSAYCGSNLGQQTTDDATYRNYLKGLHVLRASIRDQEGKKFVFIISQGESWKISLGLQRLRKGTQVRALGIYSMNFIEAQNILKSMGWT</sequence>
<accession>A0A420ITC5</accession>
<feature type="compositionally biased region" description="Basic and acidic residues" evidence="1">
    <location>
        <begin position="196"/>
        <end position="329"/>
    </location>
</feature>
<organism evidence="3 4">
    <name type="scientific">Golovinomyces cichoracearum</name>
    <dbReference type="NCBI Taxonomy" id="62708"/>
    <lineage>
        <taxon>Eukaryota</taxon>
        <taxon>Fungi</taxon>
        <taxon>Dikarya</taxon>
        <taxon>Ascomycota</taxon>
        <taxon>Pezizomycotina</taxon>
        <taxon>Leotiomycetes</taxon>
        <taxon>Erysiphales</taxon>
        <taxon>Erysiphaceae</taxon>
        <taxon>Golovinomyces</taxon>
    </lineage>
</organism>
<feature type="compositionally biased region" description="Basic and acidic residues" evidence="1">
    <location>
        <begin position="418"/>
        <end position="480"/>
    </location>
</feature>
<feature type="region of interest" description="Disordered" evidence="1">
    <location>
        <begin position="371"/>
        <end position="400"/>
    </location>
</feature>
<feature type="transmembrane region" description="Helical" evidence="2">
    <location>
        <begin position="86"/>
        <end position="104"/>
    </location>
</feature>
<keyword evidence="2" id="KW-0472">Membrane</keyword>
<dbReference type="AlphaFoldDB" id="A0A420ITC5"/>
<feature type="compositionally biased region" description="Polar residues" evidence="1">
    <location>
        <begin position="108"/>
        <end position="118"/>
    </location>
</feature>
<evidence type="ECO:0000256" key="1">
    <source>
        <dbReference type="SAM" id="MobiDB-lite"/>
    </source>
</evidence>
<evidence type="ECO:0000256" key="2">
    <source>
        <dbReference type="SAM" id="Phobius"/>
    </source>
</evidence>
<feature type="region of interest" description="Disordered" evidence="1">
    <location>
        <begin position="418"/>
        <end position="581"/>
    </location>
</feature>
<dbReference type="OrthoDB" id="5421842at2759"/>
<keyword evidence="2" id="KW-1133">Transmembrane helix</keyword>
<evidence type="ECO:0000313" key="4">
    <source>
        <dbReference type="Proteomes" id="UP000285405"/>
    </source>
</evidence>
<evidence type="ECO:0000313" key="3">
    <source>
        <dbReference type="EMBL" id="RKF77774.1"/>
    </source>
</evidence>
<keyword evidence="2" id="KW-0812">Transmembrane</keyword>
<feature type="compositionally biased region" description="Low complexity" evidence="1">
    <location>
        <begin position="119"/>
        <end position="147"/>
    </location>
</feature>
<feature type="compositionally biased region" description="Low complexity" evidence="1">
    <location>
        <begin position="551"/>
        <end position="569"/>
    </location>
</feature>
<feature type="compositionally biased region" description="Polar residues" evidence="1">
    <location>
        <begin position="508"/>
        <end position="533"/>
    </location>
</feature>
<feature type="compositionally biased region" description="Polar residues" evidence="1">
    <location>
        <begin position="168"/>
        <end position="188"/>
    </location>
</feature>